<dbReference type="EMBL" id="JBEPSB010000012">
    <property type="protein sequence ID" value="MET4561613.1"/>
    <property type="molecule type" value="Genomic_DNA"/>
</dbReference>
<dbReference type="Proteomes" id="UP001549363">
    <property type="component" value="Unassembled WGS sequence"/>
</dbReference>
<comment type="caution">
    <text evidence="1">The sequence shown here is derived from an EMBL/GenBank/DDBJ whole genome shotgun (WGS) entry which is preliminary data.</text>
</comment>
<name>A0ABV2PKZ0_9BACI</name>
<proteinExistence type="predicted"/>
<organism evidence="1 2">
    <name type="scientific">Lysinibacillus parviboronicapiens</name>
    <dbReference type="NCBI Taxonomy" id="436516"/>
    <lineage>
        <taxon>Bacteria</taxon>
        <taxon>Bacillati</taxon>
        <taxon>Bacillota</taxon>
        <taxon>Bacilli</taxon>
        <taxon>Bacillales</taxon>
        <taxon>Bacillaceae</taxon>
        <taxon>Lysinibacillus</taxon>
    </lineage>
</organism>
<sequence>MFASAAFASETLPIKVSLYINKCIINRIVSIEIIRELIEELH</sequence>
<evidence type="ECO:0000313" key="2">
    <source>
        <dbReference type="Proteomes" id="UP001549363"/>
    </source>
</evidence>
<accession>A0ABV2PKZ0</accession>
<evidence type="ECO:0000313" key="1">
    <source>
        <dbReference type="EMBL" id="MET4561613.1"/>
    </source>
</evidence>
<protein>
    <submittedName>
        <fullName evidence="1">Uncharacterized protein</fullName>
    </submittedName>
</protein>
<reference evidence="1 2" key="1">
    <citation type="submission" date="2024-06" db="EMBL/GenBank/DDBJ databases">
        <title>Sorghum-associated microbial communities from plants grown in Nebraska, USA.</title>
        <authorList>
            <person name="Schachtman D."/>
        </authorList>
    </citation>
    <scope>NUCLEOTIDE SEQUENCE [LARGE SCALE GENOMIC DNA]</scope>
    <source>
        <strain evidence="1 2">736</strain>
    </source>
</reference>
<gene>
    <name evidence="1" type="ORF">ABIA69_002781</name>
</gene>
<keyword evidence="2" id="KW-1185">Reference proteome</keyword>